<dbReference type="Proteomes" id="UP000055045">
    <property type="component" value="Unassembled WGS sequence"/>
</dbReference>
<accession>A0A117NM61</accession>
<dbReference type="AlphaFoldDB" id="A0A117NM61"/>
<gene>
    <name evidence="1" type="ORF">ACN42_g8505</name>
</gene>
<evidence type="ECO:0000313" key="1">
    <source>
        <dbReference type="EMBL" id="KUM58656.1"/>
    </source>
</evidence>
<comment type="caution">
    <text evidence="1">The sequence shown here is derived from an EMBL/GenBank/DDBJ whole genome shotgun (WGS) entry which is preliminary data.</text>
</comment>
<sequence>MTPSTFHRGHLPPWSPSTMVTFHHGPSIMTPIYYRPSPTMDLHLLWTFTYYGPSPTMDLPPWTHAPWTFHLCHASRHTSSTMTTFLVTFIPSPSTSTIHINYLQHSIIQFNRPIQSTNQSTVYCNHPSTLTMQPLQLSIHFNHPSTSTIHLNHPIQSTVHFSYPSTSIIRPLQLSTSIIVSSRFNQLSTSINQFNQPFTSVIHPLQSSIHFNHLSTSVIRLLQLSTSIIISSRFSHPSTSIIRPLQSSVHFRHLSTSDICPLQSSVHFNQPSTSIIQFNQLFTSINCSPNHFNHPSNSITTSLTVAGFGFRTIGRLVNQHSMNHLDQLPTSNTPLPRSIASSTKLTSLTVAGFGFRTIGRLVNYLPR</sequence>
<reference evidence="1 2" key="1">
    <citation type="submission" date="2015-10" db="EMBL/GenBank/DDBJ databases">
        <title>Genome sequencing of Penicillium freii.</title>
        <authorList>
            <person name="Nguyen H.D."/>
            <person name="Visagie C.M."/>
            <person name="Seifert K.A."/>
        </authorList>
    </citation>
    <scope>NUCLEOTIDE SEQUENCE [LARGE SCALE GENOMIC DNA]</scope>
    <source>
        <strain evidence="1 2">DAOM 242723</strain>
    </source>
</reference>
<keyword evidence="2" id="KW-1185">Reference proteome</keyword>
<proteinExistence type="predicted"/>
<organism evidence="1 2">
    <name type="scientific">Penicillium freii</name>
    <dbReference type="NCBI Taxonomy" id="48697"/>
    <lineage>
        <taxon>Eukaryota</taxon>
        <taxon>Fungi</taxon>
        <taxon>Dikarya</taxon>
        <taxon>Ascomycota</taxon>
        <taxon>Pezizomycotina</taxon>
        <taxon>Eurotiomycetes</taxon>
        <taxon>Eurotiomycetidae</taxon>
        <taxon>Eurotiales</taxon>
        <taxon>Aspergillaceae</taxon>
        <taxon>Penicillium</taxon>
    </lineage>
</organism>
<protein>
    <submittedName>
        <fullName evidence="1">Uncharacterized protein</fullName>
    </submittedName>
</protein>
<dbReference type="EMBL" id="LLXE01000269">
    <property type="protein sequence ID" value="KUM58656.1"/>
    <property type="molecule type" value="Genomic_DNA"/>
</dbReference>
<name>A0A117NM61_PENFR</name>
<evidence type="ECO:0000313" key="2">
    <source>
        <dbReference type="Proteomes" id="UP000055045"/>
    </source>
</evidence>